<dbReference type="Pfam" id="PF01638">
    <property type="entry name" value="HxlR"/>
    <property type="match status" value="1"/>
</dbReference>
<keyword evidence="1" id="KW-0805">Transcription regulation</keyword>
<dbReference type="AlphaFoldDB" id="A0A2T8HG48"/>
<dbReference type="GO" id="GO:0003677">
    <property type="term" value="F:DNA binding"/>
    <property type="evidence" value="ECO:0007669"/>
    <property type="project" value="UniProtKB-KW"/>
</dbReference>
<proteinExistence type="predicted"/>
<dbReference type="PANTHER" id="PTHR33204:SF29">
    <property type="entry name" value="TRANSCRIPTIONAL REGULATOR"/>
    <property type="match status" value="1"/>
</dbReference>
<dbReference type="InterPro" id="IPR036390">
    <property type="entry name" value="WH_DNA-bd_sf"/>
</dbReference>
<gene>
    <name evidence="5" type="ORF">DC487_14495</name>
</gene>
<keyword evidence="6" id="KW-1185">Reference proteome</keyword>
<feature type="domain" description="HTH hxlR-type" evidence="4">
    <location>
        <begin position="13"/>
        <end position="107"/>
    </location>
</feature>
<keyword evidence="3" id="KW-0804">Transcription</keyword>
<accession>A0A2T8HG48</accession>
<organism evidence="5 6">
    <name type="scientific">Sphingobacterium corticibacter</name>
    <dbReference type="NCBI Taxonomy" id="2171749"/>
    <lineage>
        <taxon>Bacteria</taxon>
        <taxon>Pseudomonadati</taxon>
        <taxon>Bacteroidota</taxon>
        <taxon>Sphingobacteriia</taxon>
        <taxon>Sphingobacteriales</taxon>
        <taxon>Sphingobacteriaceae</taxon>
        <taxon>Sphingobacterium</taxon>
    </lineage>
</organism>
<sequence length="107" mass="12221">MESKNIVTSDNACVLQEILKVIGGKWSMSIVYILFSGTHRFSQLEKSIPHINTRMLIKELKTLASFDIVSRKVYATVPPTVEYTLTEKGKMLKPIIDDIYEWGKVNM</sequence>
<reference evidence="5 6" key="1">
    <citation type="submission" date="2018-04" db="EMBL/GenBank/DDBJ databases">
        <title>Sphingobacterium cortibacter sp. nov.</title>
        <authorList>
            <person name="Li Y."/>
        </authorList>
    </citation>
    <scope>NUCLEOTIDE SEQUENCE [LARGE SCALE GENOMIC DNA]</scope>
    <source>
        <strain evidence="5 6">2c-3</strain>
    </source>
</reference>
<protein>
    <submittedName>
        <fullName evidence="5">MarR family transcriptional regulator</fullName>
    </submittedName>
</protein>
<evidence type="ECO:0000256" key="1">
    <source>
        <dbReference type="ARBA" id="ARBA00023015"/>
    </source>
</evidence>
<dbReference type="PROSITE" id="PS51118">
    <property type="entry name" value="HTH_HXLR"/>
    <property type="match status" value="1"/>
</dbReference>
<evidence type="ECO:0000256" key="3">
    <source>
        <dbReference type="ARBA" id="ARBA00023163"/>
    </source>
</evidence>
<evidence type="ECO:0000256" key="2">
    <source>
        <dbReference type="ARBA" id="ARBA00023125"/>
    </source>
</evidence>
<dbReference type="InterPro" id="IPR036388">
    <property type="entry name" value="WH-like_DNA-bd_sf"/>
</dbReference>
<dbReference type="RefSeq" id="WP_116776690.1">
    <property type="nucleotide sequence ID" value="NZ_QDKG01000006.1"/>
</dbReference>
<name>A0A2T8HG48_9SPHI</name>
<dbReference type="OrthoDB" id="9797599at2"/>
<dbReference type="PANTHER" id="PTHR33204">
    <property type="entry name" value="TRANSCRIPTIONAL REGULATOR, MARR FAMILY"/>
    <property type="match status" value="1"/>
</dbReference>
<evidence type="ECO:0000313" key="5">
    <source>
        <dbReference type="EMBL" id="PVH24292.1"/>
    </source>
</evidence>
<evidence type="ECO:0000259" key="4">
    <source>
        <dbReference type="PROSITE" id="PS51118"/>
    </source>
</evidence>
<dbReference type="SUPFAM" id="SSF46785">
    <property type="entry name" value="Winged helix' DNA-binding domain"/>
    <property type="match status" value="1"/>
</dbReference>
<evidence type="ECO:0000313" key="6">
    <source>
        <dbReference type="Proteomes" id="UP000245627"/>
    </source>
</evidence>
<dbReference type="Gene3D" id="1.10.10.10">
    <property type="entry name" value="Winged helix-like DNA-binding domain superfamily/Winged helix DNA-binding domain"/>
    <property type="match status" value="1"/>
</dbReference>
<dbReference type="InterPro" id="IPR002577">
    <property type="entry name" value="HTH_HxlR"/>
</dbReference>
<dbReference type="EMBL" id="QDKG01000006">
    <property type="protein sequence ID" value="PVH24292.1"/>
    <property type="molecule type" value="Genomic_DNA"/>
</dbReference>
<comment type="caution">
    <text evidence="5">The sequence shown here is derived from an EMBL/GenBank/DDBJ whole genome shotgun (WGS) entry which is preliminary data.</text>
</comment>
<dbReference type="Proteomes" id="UP000245627">
    <property type="component" value="Unassembled WGS sequence"/>
</dbReference>
<keyword evidence="2" id="KW-0238">DNA-binding</keyword>